<dbReference type="GeneID" id="36510987"/>
<dbReference type="AlphaFoldDB" id="A0A2R4WXT4"/>
<dbReference type="EMBL" id="CP028858">
    <property type="protein sequence ID" value="AWB26348.1"/>
    <property type="molecule type" value="Genomic_DNA"/>
</dbReference>
<evidence type="ECO:0000313" key="2">
    <source>
        <dbReference type="Proteomes" id="UP000244727"/>
    </source>
</evidence>
<reference evidence="1 2" key="1">
    <citation type="submission" date="2018-04" db="EMBL/GenBank/DDBJ databases">
        <title>Halococcoides cellulosivorans gen. nov., sp. nov., an extremely halophilic cellulose-utilizing haloarchaeon from hypersaline lakes.</title>
        <authorList>
            <person name="Sorokin D.Y."/>
            <person name="Toshchakov S.V."/>
            <person name="Samarov N.I."/>
            <person name="Korzhenkov A."/>
            <person name="Kublanov I.V."/>
        </authorList>
    </citation>
    <scope>NUCLEOTIDE SEQUENCE [LARGE SCALE GENOMIC DNA]</scope>
    <source>
        <strain evidence="1 2">HArcel1</strain>
    </source>
</reference>
<keyword evidence="2" id="KW-1185">Reference proteome</keyword>
<sequence length="285" mass="31895">MIAATGDDAVGVLAKSDGPARRLIADGWTDRDFRTAVARAADSDDIDSYKQLDRAVQEIDSLSTSARKPARELVKSDPGDGIKAISRFEQAEEVVDLEAFVRTIKRFDKSEKAEMARMVSKADDGAQLADELDYGQLKRIADQGAGRSAARLSNRDVAPSNIRRLVDDDNIDLTHVDDLMTSTYRSWSSKGTGFSGHHTKHADEWDPTLTKSEYRTKARELMNRNRDDIEVYYQKGNDNLAVYDRSTNELAVGGRPQGRIQTLFRPDQPLQYIDRRVGSELIEVK</sequence>
<proteinExistence type="predicted"/>
<organism evidence="1 2">
    <name type="scientific">Halococcoides cellulosivorans</name>
    <dbReference type="NCBI Taxonomy" id="1679096"/>
    <lineage>
        <taxon>Archaea</taxon>
        <taxon>Methanobacteriati</taxon>
        <taxon>Methanobacteriota</taxon>
        <taxon>Stenosarchaea group</taxon>
        <taxon>Halobacteria</taxon>
        <taxon>Halobacteriales</taxon>
        <taxon>Haloarculaceae</taxon>
        <taxon>Halococcoides</taxon>
    </lineage>
</organism>
<name>A0A2R4WXT4_9EURY</name>
<dbReference type="Proteomes" id="UP000244727">
    <property type="component" value="Chromosome"/>
</dbReference>
<dbReference type="KEGG" id="harc:HARCEL1_00730"/>
<accession>A0A2R4WXT4</accession>
<protein>
    <submittedName>
        <fullName evidence="1">Uncharacterized protein</fullName>
    </submittedName>
</protein>
<gene>
    <name evidence="1" type="ORF">HARCEL1_00730</name>
</gene>
<dbReference type="RefSeq" id="WP_108380717.1">
    <property type="nucleotide sequence ID" value="NZ_CP028858.1"/>
</dbReference>
<evidence type="ECO:0000313" key="1">
    <source>
        <dbReference type="EMBL" id="AWB26348.1"/>
    </source>
</evidence>